<sequence length="894" mass="100286">MCKRCKINVKTWLSIVVAGYLLILIFIQPVSGGPAAVHQLFWNADTTAPRPDTTKGLADTTIKKKTDSTSRHIDSLKISKDSLDAPVKYSAEDSGVLVVDTKAFYLYGKAKTDYKDMQLEAATIGFDQQTQTVKAFGSRDSSGNPLSKPLFLQSDMKTVSDSIFFNLKTGKGQVKNTFLQEGELFVNARVLKKVSPDEAFAGWARLTTCNLDTPHFAFRTRKMKIINNKLGVSGPAFAEFEGVPVPIGIPFGLFPLYKGRHSGILAPAFTASEDFGLGLEGLGYYKVINDYVDLTTRANLYSYGGWNLNLNSKYIQRYHFTGSVNLTFQNTKSLNRSGSSAEEFSSSHSFMINWSHSRDSRARPGTSFSANVNFGSTRFNQTLLNNPFQNFQNQLNSSISYSKDWNGKVNISLNANHNQNSVTRLVNLNLPTANVNVVTFYPFQKKDQVGTGKWYEKIGIGYSGNFINQLSFYDTNFNFRRMLDTLQWGAQHSLPISLSLPSLGPVTISPSVSYEERWYGQRILRHWNTSGQKVDTAIQKGLYTARQMSFGLSASTRIFGTYKFGPHSNIIGIRHEIRPTISLNYKPDMASKYFYNLRIDSTGRQIRVSQFDGGVIGPFGEGTFGGISFGVDNLLEMKVKDKKDSTGKATRKVKLIDGFGFNSSYNLMADSFALSNINIYARSTLFEKINVTAGAILDPYAIDNRGYRVNRLILDPTKFKFGRLTSGNLAIATQFQSKTRDGKDPKEKDKNIPVDPFMTPDEQQRQLQFARANPAEFTDFDIPWSLSLSYSLTFNNVLKSDYSGFETKTYSSANFNGDFSLTEKWKMGATGYYDFSTAKLQSFSMFISREMHCWQMSINVTPIGLYRSFNITLNPKSGILRDLRINRSRSFSSY</sequence>
<proteinExistence type="predicted"/>
<dbReference type="GO" id="GO:0009279">
    <property type="term" value="C:cell outer membrane"/>
    <property type="evidence" value="ECO:0007669"/>
    <property type="project" value="TreeGrafter"/>
</dbReference>
<dbReference type="Proteomes" id="UP000198711">
    <property type="component" value="Unassembled WGS sequence"/>
</dbReference>
<dbReference type="InterPro" id="IPR045659">
    <property type="entry name" value="LptD_2"/>
</dbReference>
<keyword evidence="2" id="KW-1133">Transmembrane helix</keyword>
<reference evidence="4 5" key="1">
    <citation type="submission" date="2016-10" db="EMBL/GenBank/DDBJ databases">
        <authorList>
            <person name="Varghese N."/>
            <person name="Submissions S."/>
        </authorList>
    </citation>
    <scope>NUCLEOTIDE SEQUENCE [LARGE SCALE GENOMIC DNA]</scope>
    <source>
        <strain evidence="4 5">DSM 25353</strain>
    </source>
</reference>
<keyword evidence="2" id="KW-0812">Transmembrane</keyword>
<dbReference type="AlphaFoldDB" id="A0A8X8IGN2"/>
<dbReference type="EMBL" id="FNNO01000011">
    <property type="protein sequence ID" value="SDX21369.1"/>
    <property type="molecule type" value="Genomic_DNA"/>
</dbReference>
<name>A0A8X8IGN2_9BACT</name>
<evidence type="ECO:0000259" key="3">
    <source>
        <dbReference type="Pfam" id="PF19838"/>
    </source>
</evidence>
<feature type="domain" description="LPS-assembly protein LptD central" evidence="3">
    <location>
        <begin position="232"/>
        <end position="700"/>
    </location>
</feature>
<feature type="compositionally biased region" description="Basic and acidic residues" evidence="1">
    <location>
        <begin position="738"/>
        <end position="752"/>
    </location>
</feature>
<evidence type="ECO:0000256" key="2">
    <source>
        <dbReference type="SAM" id="Phobius"/>
    </source>
</evidence>
<keyword evidence="2" id="KW-0472">Membrane</keyword>
<evidence type="ECO:0000256" key="1">
    <source>
        <dbReference type="SAM" id="MobiDB-lite"/>
    </source>
</evidence>
<dbReference type="PANTHER" id="PTHR30189">
    <property type="entry name" value="LPS-ASSEMBLY PROTEIN"/>
    <property type="match status" value="1"/>
</dbReference>
<dbReference type="InterPro" id="IPR050218">
    <property type="entry name" value="LptD"/>
</dbReference>
<keyword evidence="5" id="KW-1185">Reference proteome</keyword>
<evidence type="ECO:0000313" key="5">
    <source>
        <dbReference type="Proteomes" id="UP000198711"/>
    </source>
</evidence>
<gene>
    <name evidence="4" type="ORF">SAMN05444410_11111</name>
</gene>
<accession>A0A8X8IGN2</accession>
<dbReference type="GO" id="GO:1990351">
    <property type="term" value="C:transporter complex"/>
    <property type="evidence" value="ECO:0007669"/>
    <property type="project" value="TreeGrafter"/>
</dbReference>
<dbReference type="PANTHER" id="PTHR30189:SF1">
    <property type="entry name" value="LPS-ASSEMBLY PROTEIN LPTD"/>
    <property type="match status" value="1"/>
</dbReference>
<comment type="caution">
    <text evidence="4">The sequence shown here is derived from an EMBL/GenBank/DDBJ whole genome shotgun (WGS) entry which is preliminary data.</text>
</comment>
<evidence type="ECO:0000313" key="4">
    <source>
        <dbReference type="EMBL" id="SDX21369.1"/>
    </source>
</evidence>
<organism evidence="4 5">
    <name type="scientific">Hydrobacter penzbergensis</name>
    <dbReference type="NCBI Taxonomy" id="1235997"/>
    <lineage>
        <taxon>Bacteria</taxon>
        <taxon>Pseudomonadati</taxon>
        <taxon>Bacteroidota</taxon>
        <taxon>Chitinophagia</taxon>
        <taxon>Chitinophagales</taxon>
        <taxon>Chitinophagaceae</taxon>
        <taxon>Hydrobacter</taxon>
    </lineage>
</organism>
<dbReference type="Pfam" id="PF19838">
    <property type="entry name" value="LptD_2"/>
    <property type="match status" value="1"/>
</dbReference>
<feature type="region of interest" description="Disordered" evidence="1">
    <location>
        <begin position="736"/>
        <end position="757"/>
    </location>
</feature>
<protein>
    <recommendedName>
        <fullName evidence="3">LPS-assembly protein LptD central domain-containing protein</fullName>
    </recommendedName>
</protein>
<feature type="transmembrane region" description="Helical" evidence="2">
    <location>
        <begin position="12"/>
        <end position="30"/>
    </location>
</feature>